<dbReference type="EMBL" id="BNJK01000003">
    <property type="protein sequence ID" value="GHP00710.1"/>
    <property type="molecule type" value="Genomic_DNA"/>
</dbReference>
<proteinExistence type="predicted"/>
<organism evidence="1 2">
    <name type="scientific">Reticulibacter mediterranei</name>
    <dbReference type="NCBI Taxonomy" id="2778369"/>
    <lineage>
        <taxon>Bacteria</taxon>
        <taxon>Bacillati</taxon>
        <taxon>Chloroflexota</taxon>
        <taxon>Ktedonobacteria</taxon>
        <taxon>Ktedonobacterales</taxon>
        <taxon>Reticulibacteraceae</taxon>
        <taxon>Reticulibacter</taxon>
    </lineage>
</organism>
<evidence type="ECO:0000313" key="2">
    <source>
        <dbReference type="Proteomes" id="UP000597444"/>
    </source>
</evidence>
<dbReference type="AlphaFoldDB" id="A0A8J3IRJ6"/>
<dbReference type="Proteomes" id="UP000597444">
    <property type="component" value="Unassembled WGS sequence"/>
</dbReference>
<comment type="caution">
    <text evidence="1">The sequence shown here is derived from an EMBL/GenBank/DDBJ whole genome shotgun (WGS) entry which is preliminary data.</text>
</comment>
<reference evidence="1" key="1">
    <citation type="submission" date="2020-10" db="EMBL/GenBank/DDBJ databases">
        <title>Taxonomic study of unclassified bacteria belonging to the class Ktedonobacteria.</title>
        <authorList>
            <person name="Yabe S."/>
            <person name="Wang C.M."/>
            <person name="Zheng Y."/>
            <person name="Sakai Y."/>
            <person name="Cavaletti L."/>
            <person name="Monciardini P."/>
            <person name="Donadio S."/>
        </authorList>
    </citation>
    <scope>NUCLEOTIDE SEQUENCE</scope>
    <source>
        <strain evidence="1">ID150040</strain>
    </source>
</reference>
<protein>
    <submittedName>
        <fullName evidence="1">Uncharacterized protein</fullName>
    </submittedName>
</protein>
<name>A0A8J3IRJ6_9CHLR</name>
<evidence type="ECO:0000313" key="1">
    <source>
        <dbReference type="EMBL" id="GHP00710.1"/>
    </source>
</evidence>
<keyword evidence="2" id="KW-1185">Reference proteome</keyword>
<gene>
    <name evidence="1" type="ORF">KSF_107570</name>
</gene>
<accession>A0A8J3IRJ6</accession>
<sequence>MTVGAEFESSILFDRYRITPTITDLQFYMQQGLFAIPEQLLATSNLS</sequence>